<evidence type="ECO:0000256" key="6">
    <source>
        <dbReference type="SAM" id="Phobius"/>
    </source>
</evidence>
<dbReference type="OrthoDB" id="196103at2759"/>
<dbReference type="PANTHER" id="PTHR23294:SF59">
    <property type="entry name" value="UNC93-LIKE PROTEIN C922.05C"/>
    <property type="match status" value="1"/>
</dbReference>
<gene>
    <name evidence="7" type="ORF">NEOLEDRAFT_1176175</name>
</gene>
<dbReference type="EMBL" id="KV425559">
    <property type="protein sequence ID" value="KZT28006.1"/>
    <property type="molecule type" value="Genomic_DNA"/>
</dbReference>
<dbReference type="InterPro" id="IPR010291">
    <property type="entry name" value="Ion_channel_UNC-93"/>
</dbReference>
<feature type="transmembrane region" description="Helical" evidence="6">
    <location>
        <begin position="278"/>
        <end position="295"/>
    </location>
</feature>
<feature type="transmembrane region" description="Helical" evidence="6">
    <location>
        <begin position="416"/>
        <end position="436"/>
    </location>
</feature>
<dbReference type="Pfam" id="PF05978">
    <property type="entry name" value="UNC-93"/>
    <property type="match status" value="1"/>
</dbReference>
<feature type="transmembrane region" description="Helical" evidence="6">
    <location>
        <begin position="64"/>
        <end position="80"/>
    </location>
</feature>
<dbReference type="InterPro" id="IPR036259">
    <property type="entry name" value="MFS_trans_sf"/>
</dbReference>
<feature type="compositionally biased region" description="Basic and acidic residues" evidence="5">
    <location>
        <begin position="443"/>
        <end position="454"/>
    </location>
</feature>
<dbReference type="AlphaFoldDB" id="A0A165UDW9"/>
<feature type="transmembrane region" description="Helical" evidence="6">
    <location>
        <begin position="153"/>
        <end position="174"/>
    </location>
</feature>
<dbReference type="FunCoup" id="A0A165UDW9">
    <property type="interactions" value="2"/>
</dbReference>
<sequence>MTSPSLEKIALPSQGFKAFYHNPYTQVSLLGLVCFTCAGLYNAMTGLGGAGQIDPTTSANANSALYAALALLSFFAGSIMNMLGPRLTLFIGTTGYVLGLVSYLVINIHPNAGSFVITAGAIEGLCAALLWTAQSTLMMAYPTDMQRGRFISIFWAIYNLGGVVGAAVSLGQNIHLKTNSVSNETYIGLISLNVIGMAIPIFMADPSRMVRSDGTKVTTPRCPSWTSELRGLVTTLLTDPMIVLLFPMFFASNWYFTWQFNDYNAALFNVRARSLNNLLYWISTIMGSTIIGFVLDMPHRSRRFRAFSGWILVISVTFIVHAWAFIYQRQYTRESVPTNSVKMDIYDQGYVGRALLYMLCGALGAMYQTTVYWILGAITNDPAKLSHYSGFYHSIQSAGAAGVFRVDAVGLPYMNIFLSTWVLLIAGLIIALPMLYSRIHDHEGGDDNDSHESSATEVVSDFDSASEKQRSV</sequence>
<accession>A0A165UDW9</accession>
<reference evidence="7 8" key="1">
    <citation type="journal article" date="2016" name="Mol. Biol. Evol.">
        <title>Comparative Genomics of Early-Diverging Mushroom-Forming Fungi Provides Insights into the Origins of Lignocellulose Decay Capabilities.</title>
        <authorList>
            <person name="Nagy L.G."/>
            <person name="Riley R."/>
            <person name="Tritt A."/>
            <person name="Adam C."/>
            <person name="Daum C."/>
            <person name="Floudas D."/>
            <person name="Sun H."/>
            <person name="Yadav J.S."/>
            <person name="Pangilinan J."/>
            <person name="Larsson K.H."/>
            <person name="Matsuura K."/>
            <person name="Barry K."/>
            <person name="Labutti K."/>
            <person name="Kuo R."/>
            <person name="Ohm R.A."/>
            <person name="Bhattacharya S.S."/>
            <person name="Shirouzu T."/>
            <person name="Yoshinaga Y."/>
            <person name="Martin F.M."/>
            <person name="Grigoriev I.V."/>
            <person name="Hibbett D.S."/>
        </authorList>
    </citation>
    <scope>NUCLEOTIDE SEQUENCE [LARGE SCALE GENOMIC DNA]</scope>
    <source>
        <strain evidence="7 8">HHB14362 ss-1</strain>
    </source>
</reference>
<evidence type="ECO:0000256" key="2">
    <source>
        <dbReference type="ARBA" id="ARBA00022692"/>
    </source>
</evidence>
<feature type="transmembrane region" description="Helical" evidence="6">
    <location>
        <begin position="27"/>
        <end position="44"/>
    </location>
</feature>
<dbReference type="PANTHER" id="PTHR23294">
    <property type="entry name" value="ET TRANSLATION PRODUCT-RELATED"/>
    <property type="match status" value="1"/>
</dbReference>
<feature type="transmembrane region" description="Helical" evidence="6">
    <location>
        <begin position="186"/>
        <end position="204"/>
    </location>
</feature>
<evidence type="ECO:0000313" key="8">
    <source>
        <dbReference type="Proteomes" id="UP000076761"/>
    </source>
</evidence>
<evidence type="ECO:0000313" key="7">
    <source>
        <dbReference type="EMBL" id="KZT28006.1"/>
    </source>
</evidence>
<name>A0A165UDW9_9AGAM</name>
<dbReference type="GO" id="GO:0016020">
    <property type="term" value="C:membrane"/>
    <property type="evidence" value="ECO:0007669"/>
    <property type="project" value="UniProtKB-SubCell"/>
</dbReference>
<keyword evidence="8" id="KW-1185">Reference proteome</keyword>
<feature type="transmembrane region" description="Helical" evidence="6">
    <location>
        <begin position="87"/>
        <end position="106"/>
    </location>
</feature>
<comment type="subcellular location">
    <subcellularLocation>
        <location evidence="1">Membrane</location>
        <topology evidence="1">Multi-pass membrane protein</topology>
    </subcellularLocation>
</comment>
<feature type="transmembrane region" description="Helical" evidence="6">
    <location>
        <begin position="354"/>
        <end position="375"/>
    </location>
</feature>
<evidence type="ECO:0000256" key="3">
    <source>
        <dbReference type="ARBA" id="ARBA00022989"/>
    </source>
</evidence>
<dbReference type="InParanoid" id="A0A165UDW9"/>
<organism evidence="7 8">
    <name type="scientific">Neolentinus lepideus HHB14362 ss-1</name>
    <dbReference type="NCBI Taxonomy" id="1314782"/>
    <lineage>
        <taxon>Eukaryota</taxon>
        <taxon>Fungi</taxon>
        <taxon>Dikarya</taxon>
        <taxon>Basidiomycota</taxon>
        <taxon>Agaricomycotina</taxon>
        <taxon>Agaricomycetes</taxon>
        <taxon>Gloeophyllales</taxon>
        <taxon>Gloeophyllaceae</taxon>
        <taxon>Neolentinus</taxon>
    </lineage>
</organism>
<dbReference type="InterPro" id="IPR051617">
    <property type="entry name" value="UNC-93-like_regulator"/>
</dbReference>
<feature type="transmembrane region" description="Helical" evidence="6">
    <location>
        <begin position="112"/>
        <end position="132"/>
    </location>
</feature>
<dbReference type="Gene3D" id="1.20.1250.20">
    <property type="entry name" value="MFS general substrate transporter like domains"/>
    <property type="match status" value="1"/>
</dbReference>
<feature type="region of interest" description="Disordered" evidence="5">
    <location>
        <begin position="443"/>
        <end position="472"/>
    </location>
</feature>
<keyword evidence="2 6" id="KW-0812">Transmembrane</keyword>
<dbReference type="Proteomes" id="UP000076761">
    <property type="component" value="Unassembled WGS sequence"/>
</dbReference>
<proteinExistence type="predicted"/>
<keyword evidence="4 6" id="KW-0472">Membrane</keyword>
<feature type="transmembrane region" description="Helical" evidence="6">
    <location>
        <begin position="236"/>
        <end position="258"/>
    </location>
</feature>
<feature type="transmembrane region" description="Helical" evidence="6">
    <location>
        <begin position="307"/>
        <end position="326"/>
    </location>
</feature>
<protein>
    <submittedName>
        <fullName evidence="7">MFS general substrate transporter</fullName>
    </submittedName>
</protein>
<evidence type="ECO:0000256" key="4">
    <source>
        <dbReference type="ARBA" id="ARBA00023136"/>
    </source>
</evidence>
<evidence type="ECO:0000256" key="1">
    <source>
        <dbReference type="ARBA" id="ARBA00004141"/>
    </source>
</evidence>
<keyword evidence="3 6" id="KW-1133">Transmembrane helix</keyword>
<evidence type="ECO:0000256" key="5">
    <source>
        <dbReference type="SAM" id="MobiDB-lite"/>
    </source>
</evidence>
<dbReference type="SUPFAM" id="SSF103473">
    <property type="entry name" value="MFS general substrate transporter"/>
    <property type="match status" value="1"/>
</dbReference>